<evidence type="ECO:0000259" key="2">
    <source>
        <dbReference type="Pfam" id="PF13542"/>
    </source>
</evidence>
<protein>
    <recommendedName>
        <fullName evidence="5">Transposase IS204/IS1001/IS1096/IS1165 DDE domain-containing protein</fullName>
    </recommendedName>
</protein>
<dbReference type="Proteomes" id="UP000075324">
    <property type="component" value="Unassembled WGS sequence"/>
</dbReference>
<dbReference type="Pfam" id="PF13542">
    <property type="entry name" value="HTH_Tnp_ISL3"/>
    <property type="match status" value="1"/>
</dbReference>
<dbReference type="InterPro" id="IPR002560">
    <property type="entry name" value="Transposase_DDE"/>
</dbReference>
<sequence length="389" mass="44979">MQSQFIKDLITLPGFLIHGERKEGERWIFELSLPPHCPICPTCFGRTTKISSKRKQWIHGYTNTVGLFWIELPIERRRCQACFLTFTVSYPGLPSHSIATESFQHWVAQLCIGKTIQEVARLLQLAYTTVERWFYQYAPALLPTSNPTVVCVDEFAFRKGHDYGVAVMDTQTRNVLSIASGKNEEAIVEALQPVASKVKYVVSDLAPAMRKAIEKVCPKAIHVLDHFHVIQLFTDALERCRKYLAKGGTKHGSVRRVCRLLSQRPEKLTEEERQEVRQWCQESAYLRDVYQALQHFRYVSKSQTRKQAETRLTQWFDRYLFSECAAVRSIAKALITRRDAVLSCIVFSYSNGPMEGINNKIKLIKRRGYGYRNIQRFTLRVRLETSITF</sequence>
<evidence type="ECO:0000313" key="3">
    <source>
        <dbReference type="EMBL" id="KYD29318.1"/>
    </source>
</evidence>
<organism evidence="3 4">
    <name type="scientific">Parageobacillus toebii</name>
    <dbReference type="NCBI Taxonomy" id="153151"/>
    <lineage>
        <taxon>Bacteria</taxon>
        <taxon>Bacillati</taxon>
        <taxon>Bacillota</taxon>
        <taxon>Bacilli</taxon>
        <taxon>Bacillales</taxon>
        <taxon>Anoxybacillaceae</taxon>
        <taxon>Parageobacillus</taxon>
    </lineage>
</organism>
<feature type="domain" description="Transposase IS204/IS1001/IS1096/IS1165 DDE" evidence="1">
    <location>
        <begin position="150"/>
        <end position="381"/>
    </location>
</feature>
<feature type="domain" description="Transposase IS204/IS1001/IS1096/IS1165 helix-turn-helix" evidence="2">
    <location>
        <begin position="89"/>
        <end position="138"/>
    </location>
</feature>
<proteinExistence type="predicted"/>
<dbReference type="RefSeq" id="WP_062678371.1">
    <property type="nucleotide sequence ID" value="NZ_LQYW01000065.1"/>
</dbReference>
<dbReference type="InterPro" id="IPR032877">
    <property type="entry name" value="Transposase_HTH"/>
</dbReference>
<dbReference type="PATRIC" id="fig|153151.4.peg.3814"/>
<evidence type="ECO:0000259" key="1">
    <source>
        <dbReference type="Pfam" id="PF01610"/>
    </source>
</evidence>
<gene>
    <name evidence="3" type="ORF">B4110_3710</name>
</gene>
<name>A0A150MXW9_9BACL</name>
<dbReference type="PANTHER" id="PTHR33498">
    <property type="entry name" value="TRANSPOSASE FOR INSERTION SEQUENCE ELEMENT IS1557"/>
    <property type="match status" value="1"/>
</dbReference>
<reference evidence="3 4" key="1">
    <citation type="submission" date="2016-01" db="EMBL/GenBank/DDBJ databases">
        <title>Draft Genome Sequences of Seven Thermophilic Sporeformers Isolated from Foods.</title>
        <authorList>
            <person name="Berendsen E.M."/>
            <person name="Wells-Bennik M.H."/>
            <person name="Krawcyk A.O."/>
            <person name="De Jong A."/>
            <person name="Holsappel S."/>
            <person name="Eijlander R.T."/>
            <person name="Kuipers O.P."/>
        </authorList>
    </citation>
    <scope>NUCLEOTIDE SEQUENCE [LARGE SCALE GENOMIC DNA]</scope>
    <source>
        <strain evidence="3 4">B4110</strain>
    </source>
</reference>
<dbReference type="Pfam" id="PF01610">
    <property type="entry name" value="DDE_Tnp_ISL3"/>
    <property type="match status" value="1"/>
</dbReference>
<dbReference type="NCBIfam" id="NF033550">
    <property type="entry name" value="transpos_ISL3"/>
    <property type="match status" value="1"/>
</dbReference>
<evidence type="ECO:0008006" key="5">
    <source>
        <dbReference type="Google" id="ProtNLM"/>
    </source>
</evidence>
<comment type="caution">
    <text evidence="3">The sequence shown here is derived from an EMBL/GenBank/DDBJ whole genome shotgun (WGS) entry which is preliminary data.</text>
</comment>
<dbReference type="InterPro" id="IPR047951">
    <property type="entry name" value="Transpos_ISL3"/>
</dbReference>
<accession>A0A150MXW9</accession>
<dbReference type="AlphaFoldDB" id="A0A150MXW9"/>
<evidence type="ECO:0000313" key="4">
    <source>
        <dbReference type="Proteomes" id="UP000075324"/>
    </source>
</evidence>
<dbReference type="PANTHER" id="PTHR33498:SF1">
    <property type="entry name" value="TRANSPOSASE FOR INSERTION SEQUENCE ELEMENT IS1557"/>
    <property type="match status" value="1"/>
</dbReference>
<dbReference type="EMBL" id="LQYW01000065">
    <property type="protein sequence ID" value="KYD29318.1"/>
    <property type="molecule type" value="Genomic_DNA"/>
</dbReference>